<dbReference type="AlphaFoldDB" id="A0A7S0IIB3"/>
<keyword evidence="1" id="KW-1133">Transmembrane helix</keyword>
<feature type="transmembrane region" description="Helical" evidence="1">
    <location>
        <begin position="107"/>
        <end position="126"/>
    </location>
</feature>
<accession>A0A7S0IIB3</accession>
<evidence type="ECO:0000313" key="2">
    <source>
        <dbReference type="EMBL" id="CAD8522824.1"/>
    </source>
</evidence>
<keyword evidence="1" id="KW-0812">Transmembrane</keyword>
<name>A0A7S0IIB3_9EUKA</name>
<feature type="transmembrane region" description="Helical" evidence="1">
    <location>
        <begin position="79"/>
        <end position="100"/>
    </location>
</feature>
<proteinExistence type="predicted"/>
<protein>
    <submittedName>
        <fullName evidence="2">Uncharacterized protein</fullName>
    </submittedName>
</protein>
<evidence type="ECO:0000256" key="1">
    <source>
        <dbReference type="SAM" id="Phobius"/>
    </source>
</evidence>
<keyword evidence="1" id="KW-0472">Membrane</keyword>
<dbReference type="PANTHER" id="PTHR36785:SF1">
    <property type="entry name" value="OS05G0502500 PROTEIN"/>
    <property type="match status" value="1"/>
</dbReference>
<dbReference type="EMBL" id="HBER01000784">
    <property type="protein sequence ID" value="CAD8522824.1"/>
    <property type="molecule type" value="Transcribed_RNA"/>
</dbReference>
<sequence length="188" mass="20118">MRAGAFLLISSGSALQAPSSQLQLDAQVRVRSHGCVTPRGVASLRKQRLRPSVLGAPAPFPARRTGGALMQTRPSSFELSSLVAPAVFAALFFSGALGWLLNIILGLQLLIFVLPVVAVPLFQWWLSANLLEGACPTCGVTCQALKGQESQCMQCGTIYTSELEQGFFRRQRSQTGDGVVDVDVDVLD</sequence>
<reference evidence="2" key="1">
    <citation type="submission" date="2021-01" db="EMBL/GenBank/DDBJ databases">
        <authorList>
            <person name="Corre E."/>
            <person name="Pelletier E."/>
            <person name="Niang G."/>
            <person name="Scheremetjew M."/>
            <person name="Finn R."/>
            <person name="Kale V."/>
            <person name="Holt S."/>
            <person name="Cochrane G."/>
            <person name="Meng A."/>
            <person name="Brown T."/>
            <person name="Cohen L."/>
        </authorList>
    </citation>
    <scope>NUCLEOTIDE SEQUENCE</scope>
    <source>
        <strain evidence="2">RCC1130</strain>
    </source>
</reference>
<organism evidence="2">
    <name type="scientific">Calcidiscus leptoporus</name>
    <dbReference type="NCBI Taxonomy" id="127549"/>
    <lineage>
        <taxon>Eukaryota</taxon>
        <taxon>Haptista</taxon>
        <taxon>Haptophyta</taxon>
        <taxon>Prymnesiophyceae</taxon>
        <taxon>Coccolithales</taxon>
        <taxon>Calcidiscaceae</taxon>
        <taxon>Calcidiscus</taxon>
    </lineage>
</organism>
<gene>
    <name evidence="2" type="ORF">CLEP1334_LOCUS438</name>
</gene>
<dbReference type="PANTHER" id="PTHR36785">
    <property type="entry name" value="OS05G0502500 PROTEIN"/>
    <property type="match status" value="1"/>
</dbReference>